<dbReference type="GO" id="GO:0008028">
    <property type="term" value="F:monocarboxylic acid transmembrane transporter activity"/>
    <property type="evidence" value="ECO:0007669"/>
    <property type="project" value="TreeGrafter"/>
</dbReference>
<feature type="transmembrane region" description="Helical" evidence="3">
    <location>
        <begin position="117"/>
        <end position="136"/>
    </location>
</feature>
<organism evidence="5 6">
    <name type="scientific">Crassostrea virginica</name>
    <name type="common">Eastern oyster</name>
    <dbReference type="NCBI Taxonomy" id="6565"/>
    <lineage>
        <taxon>Eukaryota</taxon>
        <taxon>Metazoa</taxon>
        <taxon>Spiralia</taxon>
        <taxon>Lophotrochozoa</taxon>
        <taxon>Mollusca</taxon>
        <taxon>Bivalvia</taxon>
        <taxon>Autobranchia</taxon>
        <taxon>Pteriomorphia</taxon>
        <taxon>Ostreida</taxon>
        <taxon>Ostreoidea</taxon>
        <taxon>Ostreidae</taxon>
        <taxon>Crassostrea</taxon>
    </lineage>
</organism>
<dbReference type="PANTHER" id="PTHR11360:SF310">
    <property type="entry name" value="MONOCARBOXYLATE TRANSPORTER 9-LIKE"/>
    <property type="match status" value="1"/>
</dbReference>
<feature type="transmembrane region" description="Helical" evidence="3">
    <location>
        <begin position="48"/>
        <end position="70"/>
    </location>
</feature>
<feature type="transmembrane region" description="Helical" evidence="3">
    <location>
        <begin position="267"/>
        <end position="285"/>
    </location>
</feature>
<gene>
    <name evidence="6 7" type="primary">LOC111134108</name>
</gene>
<feature type="region of interest" description="Disordered" evidence="2">
    <location>
        <begin position="1"/>
        <end position="41"/>
    </location>
</feature>
<dbReference type="InterPro" id="IPR011701">
    <property type="entry name" value="MFS"/>
</dbReference>
<feature type="transmembrane region" description="Helical" evidence="3">
    <location>
        <begin position="394"/>
        <end position="417"/>
    </location>
</feature>
<feature type="transmembrane region" description="Helical" evidence="3">
    <location>
        <begin position="333"/>
        <end position="351"/>
    </location>
</feature>
<keyword evidence="3" id="KW-0812">Transmembrane</keyword>
<evidence type="ECO:0000256" key="1">
    <source>
        <dbReference type="ARBA" id="ARBA00004141"/>
    </source>
</evidence>
<dbReference type="RefSeq" id="XP_022338625.1">
    <property type="nucleotide sequence ID" value="XM_022482917.1"/>
</dbReference>
<dbReference type="KEGG" id="cvn:111134108"/>
<evidence type="ECO:0000313" key="7">
    <source>
        <dbReference type="RefSeq" id="XP_022338625.1"/>
    </source>
</evidence>
<feature type="domain" description="Major facilitator superfamily (MFS) profile" evidence="4">
    <location>
        <begin position="48"/>
        <end position="449"/>
    </location>
</feature>
<dbReference type="InterPro" id="IPR020846">
    <property type="entry name" value="MFS_dom"/>
</dbReference>
<dbReference type="PROSITE" id="PS50850">
    <property type="entry name" value="MFS"/>
    <property type="match status" value="1"/>
</dbReference>
<dbReference type="InterPro" id="IPR036259">
    <property type="entry name" value="MFS_trans_sf"/>
</dbReference>
<dbReference type="SUPFAM" id="SSF103473">
    <property type="entry name" value="MFS general substrate transporter"/>
    <property type="match status" value="1"/>
</dbReference>
<comment type="subcellular location">
    <subcellularLocation>
        <location evidence="1">Membrane</location>
        <topology evidence="1">Multi-pass membrane protein</topology>
    </subcellularLocation>
</comment>
<sequence>MSEGDNPMSGGDNPDSTLLHRKQEQTCPDAGAQPAPETEPLPDVDRGWAFVVLLASFLCMFIGATITYATGVLHIALLERFHSDAAFTSLIGSVFISLLSLTGPAVGFVVNKWSCRVGTIFGGLLVFTGFTCSFFVTKDLPVLLLTYSLIAGSGSGFLCLAPIIAVGYSFEKYRGVAVGFTVMGAGFGIFGSGPFAQFLLDIFGLNGTFLILGAVGLQCVLAGALLRPSQLELKHKIDLRRAKQTQREEPAEDSKCKTYSDLCHNKTYIMIVICGFLWNAAYTIISVNLSNYVYMLGTTKQDAAFLWTLVGVGSTMNRFLAGLTLGPNGIDPLLLQFGFLGIIGVLVPSLPFYADLFFGQCIFSFLYGIYSGGLVVLINPLCLELVGLQQLPQAVGLVYFVAGLGCISGPPVTGLIVDAVLDYSLAFYLAGGLYLLAAMFSLISNVWRNENKFIPAVSILSLNSTRFLSGSAAIISGSVTLIFDPPQADCDSLYSHHSATGRTLDASHVAKILLTKKAQGRARTQSENDVHCTNTFTNSPIVFQKRTSSVEIGKKFKDGLLRVENGVVDHEV</sequence>
<dbReference type="CDD" id="cd17352">
    <property type="entry name" value="MFS_MCT_SLC16"/>
    <property type="match status" value="1"/>
</dbReference>
<proteinExistence type="predicted"/>
<dbReference type="GeneID" id="111134108"/>
<name>A0A8B8EFZ9_CRAVI</name>
<dbReference type="Proteomes" id="UP000694844">
    <property type="component" value="Chromosome 5"/>
</dbReference>
<evidence type="ECO:0000256" key="2">
    <source>
        <dbReference type="SAM" id="MobiDB-lite"/>
    </source>
</evidence>
<dbReference type="Pfam" id="PF07690">
    <property type="entry name" value="MFS_1"/>
    <property type="match status" value="1"/>
</dbReference>
<keyword evidence="5" id="KW-1185">Reference proteome</keyword>
<evidence type="ECO:0000313" key="5">
    <source>
        <dbReference type="Proteomes" id="UP000694844"/>
    </source>
</evidence>
<evidence type="ECO:0000256" key="3">
    <source>
        <dbReference type="SAM" id="Phobius"/>
    </source>
</evidence>
<accession>A0A8B8EFZ9</accession>
<evidence type="ECO:0000313" key="6">
    <source>
        <dbReference type="RefSeq" id="XP_022338624.1"/>
    </source>
</evidence>
<dbReference type="AlphaFoldDB" id="A0A8B8EFZ9"/>
<feature type="transmembrane region" description="Helical" evidence="3">
    <location>
        <begin position="423"/>
        <end position="443"/>
    </location>
</feature>
<dbReference type="OrthoDB" id="6105573at2759"/>
<keyword evidence="3" id="KW-0472">Membrane</keyword>
<feature type="transmembrane region" description="Helical" evidence="3">
    <location>
        <begin position="142"/>
        <end position="168"/>
    </location>
</feature>
<feature type="transmembrane region" description="Helical" evidence="3">
    <location>
        <begin position="357"/>
        <end position="382"/>
    </location>
</feature>
<dbReference type="Gene3D" id="1.20.1250.20">
    <property type="entry name" value="MFS general substrate transporter like domains"/>
    <property type="match status" value="1"/>
</dbReference>
<feature type="transmembrane region" description="Helical" evidence="3">
    <location>
        <begin position="175"/>
        <end position="196"/>
    </location>
</feature>
<dbReference type="GO" id="GO:0016020">
    <property type="term" value="C:membrane"/>
    <property type="evidence" value="ECO:0007669"/>
    <property type="project" value="UniProtKB-SubCell"/>
</dbReference>
<feature type="transmembrane region" description="Helical" evidence="3">
    <location>
        <begin position="90"/>
        <end position="110"/>
    </location>
</feature>
<dbReference type="PANTHER" id="PTHR11360">
    <property type="entry name" value="MONOCARBOXYLATE TRANSPORTER"/>
    <property type="match status" value="1"/>
</dbReference>
<feature type="transmembrane region" description="Helical" evidence="3">
    <location>
        <begin position="202"/>
        <end position="226"/>
    </location>
</feature>
<keyword evidence="3" id="KW-1133">Transmembrane helix</keyword>
<reference evidence="6 7" key="1">
    <citation type="submission" date="2025-04" db="UniProtKB">
        <authorList>
            <consortium name="RefSeq"/>
        </authorList>
    </citation>
    <scope>IDENTIFICATION</scope>
    <source>
        <tissue evidence="6 7">Whole sample</tissue>
    </source>
</reference>
<dbReference type="InterPro" id="IPR050327">
    <property type="entry name" value="Proton-linked_MCT"/>
</dbReference>
<feature type="transmembrane region" description="Helical" evidence="3">
    <location>
        <begin position="305"/>
        <end position="326"/>
    </location>
</feature>
<evidence type="ECO:0000259" key="4">
    <source>
        <dbReference type="PROSITE" id="PS50850"/>
    </source>
</evidence>
<dbReference type="RefSeq" id="XP_022338624.1">
    <property type="nucleotide sequence ID" value="XM_022482916.1"/>
</dbReference>
<protein>
    <submittedName>
        <fullName evidence="6 7">Monocarboxylate transporter 12-like</fullName>
    </submittedName>
</protein>